<keyword evidence="3" id="KW-1185">Reference proteome</keyword>
<gene>
    <name evidence="2" type="ORF">M9Y10_038493</name>
</gene>
<evidence type="ECO:0000256" key="1">
    <source>
        <dbReference type="SAM" id="Phobius"/>
    </source>
</evidence>
<dbReference type="PANTHER" id="PTHR24159:SF5">
    <property type="entry name" value="ANK_REP_REGION DOMAIN-CONTAINING PROTEIN"/>
    <property type="match status" value="1"/>
</dbReference>
<sequence length="394" mass="46801">MEDYIEDKKKLYTSIIEFVENEEDINNEIYFDKLKSLIKSQQIEGSHEEMEEFLCIIQVICDNHHRNPNFIKRLQQILQQYKEQIKQTLSNNEIFRIFINNKLIVLFLLKAGIITITDSIFSVMMNKIDSNGNRYCHFFYPELENFAGEEKMEDVKKELLTKYPNIFDDYDNNRNEGENDSFICSLIRQDSIEQFISYINRNQISPSSQISKSIFETNSFLISQKSTSLIEYSAFFGSIQIYRYLKMNDVKLTPSLWLYTIHSKNAELIHLLESDQVSPPRKKYGFDDDNEYGFTKCLIESIKCHHNDIAVYIENNKIPQNNLIGFDPITLKLVYGFGYTVNRKVVSKSLQYRNYSYFNDQTLFDFFHLCFYNYNKIVDFLIKKKEDEIKKKII</sequence>
<keyword evidence="1" id="KW-0812">Transmembrane</keyword>
<accession>A0ABR2K9E8</accession>
<evidence type="ECO:0000313" key="2">
    <source>
        <dbReference type="EMBL" id="KAK8887448.1"/>
    </source>
</evidence>
<keyword evidence="1" id="KW-0472">Membrane</keyword>
<reference evidence="2 3" key="1">
    <citation type="submission" date="2024-04" db="EMBL/GenBank/DDBJ databases">
        <title>Tritrichomonas musculus Genome.</title>
        <authorList>
            <person name="Alves-Ferreira E."/>
            <person name="Grigg M."/>
            <person name="Lorenzi H."/>
            <person name="Galac M."/>
        </authorList>
    </citation>
    <scope>NUCLEOTIDE SEQUENCE [LARGE SCALE GENOMIC DNA]</scope>
    <source>
        <strain evidence="2 3">EAF2021</strain>
    </source>
</reference>
<dbReference type="PANTHER" id="PTHR24159">
    <property type="match status" value="1"/>
</dbReference>
<keyword evidence="1" id="KW-1133">Transmembrane helix</keyword>
<protein>
    <recommendedName>
        <fullName evidence="4">DUF3447 domain-containing protein</fullName>
    </recommendedName>
</protein>
<dbReference type="Proteomes" id="UP001470230">
    <property type="component" value="Unassembled WGS sequence"/>
</dbReference>
<evidence type="ECO:0000313" key="3">
    <source>
        <dbReference type="Proteomes" id="UP001470230"/>
    </source>
</evidence>
<organism evidence="2 3">
    <name type="scientific">Tritrichomonas musculus</name>
    <dbReference type="NCBI Taxonomy" id="1915356"/>
    <lineage>
        <taxon>Eukaryota</taxon>
        <taxon>Metamonada</taxon>
        <taxon>Parabasalia</taxon>
        <taxon>Tritrichomonadida</taxon>
        <taxon>Tritrichomonadidae</taxon>
        <taxon>Tritrichomonas</taxon>
    </lineage>
</organism>
<comment type="caution">
    <text evidence="2">The sequence shown here is derived from an EMBL/GenBank/DDBJ whole genome shotgun (WGS) entry which is preliminary data.</text>
</comment>
<evidence type="ECO:0008006" key="4">
    <source>
        <dbReference type="Google" id="ProtNLM"/>
    </source>
</evidence>
<dbReference type="EMBL" id="JAPFFF010000006">
    <property type="protein sequence ID" value="KAK8887448.1"/>
    <property type="molecule type" value="Genomic_DNA"/>
</dbReference>
<proteinExistence type="predicted"/>
<feature type="transmembrane region" description="Helical" evidence="1">
    <location>
        <begin position="103"/>
        <end position="125"/>
    </location>
</feature>
<name>A0ABR2K9E8_9EUKA</name>